<dbReference type="AlphaFoldDB" id="A0A8S9N104"/>
<proteinExistence type="predicted"/>
<dbReference type="Proteomes" id="UP000712600">
    <property type="component" value="Unassembled WGS sequence"/>
</dbReference>
<comment type="caution">
    <text evidence="2">The sequence shown here is derived from an EMBL/GenBank/DDBJ whole genome shotgun (WGS) entry which is preliminary data.</text>
</comment>
<gene>
    <name evidence="2" type="ORF">F2Q69_00055599</name>
</gene>
<feature type="region of interest" description="Disordered" evidence="1">
    <location>
        <begin position="276"/>
        <end position="299"/>
    </location>
</feature>
<evidence type="ECO:0000313" key="3">
    <source>
        <dbReference type="Proteomes" id="UP000712600"/>
    </source>
</evidence>
<dbReference type="EMBL" id="QGKX02002183">
    <property type="protein sequence ID" value="KAF3486470.1"/>
    <property type="molecule type" value="Genomic_DNA"/>
</dbReference>
<evidence type="ECO:0000256" key="1">
    <source>
        <dbReference type="SAM" id="MobiDB-lite"/>
    </source>
</evidence>
<evidence type="ECO:0000313" key="2">
    <source>
        <dbReference type="EMBL" id="KAF3486470.1"/>
    </source>
</evidence>
<reference evidence="2" key="1">
    <citation type="submission" date="2019-12" db="EMBL/GenBank/DDBJ databases">
        <title>Genome sequencing and annotation of Brassica cretica.</title>
        <authorList>
            <person name="Studholme D.J."/>
            <person name="Sarris P."/>
        </authorList>
    </citation>
    <scope>NUCLEOTIDE SEQUENCE</scope>
    <source>
        <strain evidence="2">PFS-109/04</strain>
        <tissue evidence="2">Leaf</tissue>
    </source>
</reference>
<protein>
    <submittedName>
        <fullName evidence="2">Uncharacterized protein</fullName>
    </submittedName>
</protein>
<organism evidence="2 3">
    <name type="scientific">Brassica cretica</name>
    <name type="common">Mustard</name>
    <dbReference type="NCBI Taxonomy" id="69181"/>
    <lineage>
        <taxon>Eukaryota</taxon>
        <taxon>Viridiplantae</taxon>
        <taxon>Streptophyta</taxon>
        <taxon>Embryophyta</taxon>
        <taxon>Tracheophyta</taxon>
        <taxon>Spermatophyta</taxon>
        <taxon>Magnoliopsida</taxon>
        <taxon>eudicotyledons</taxon>
        <taxon>Gunneridae</taxon>
        <taxon>Pentapetalae</taxon>
        <taxon>rosids</taxon>
        <taxon>malvids</taxon>
        <taxon>Brassicales</taxon>
        <taxon>Brassicaceae</taxon>
        <taxon>Brassiceae</taxon>
        <taxon>Brassica</taxon>
    </lineage>
</organism>
<sequence length="299" mass="34161">MDKMVPLKTEMRAENQHMLALSREAESHAHEMVLRSQQLWIVKSAVTELREIVAVEDDSDPLPEDIDQDCEDPSKKSVLDPVEQFPESFEFVEGRFFISKLQRHPERLKFQKCWKKIKKPRKWVSNFFQNRNKATGNDLAKACKRYGMSSNLGSWRRYKNRMVKKVMVKTGLLRSFQRFGYGFTSPTLEKSSIPLVLEGRVCVGDMCDQPKLEHGLFCRLHSQKLIWPKEVDGVGGFTAGISQPASVQEYIKMFEASTPKLIPLLGKRFHKEIATTAAGRGPTTLTEHTQRSNGCVSVD</sequence>
<name>A0A8S9N104_BRACR</name>
<accession>A0A8S9N104</accession>
<feature type="compositionally biased region" description="Polar residues" evidence="1">
    <location>
        <begin position="283"/>
        <end position="299"/>
    </location>
</feature>